<dbReference type="PANTHER" id="PTHR11635:SF152">
    <property type="entry name" value="CAMP-DEPENDENT PROTEIN KINASE TYPE I REGULATORY SUBUNIT-RELATED"/>
    <property type="match status" value="1"/>
</dbReference>
<sequence length="384" mass="43407">MELSQSSESENLEKAADVKLKPKNEQQYFSSCNDLRRFSVGGSTELVAFQKRRNDRKSKRPRRNSVSSECIAFVSEAEVATLDSERVPDSIQSFLPKLQKVACDSLVLSGLSKEALLFVAKKFQRVTVKAGEKVSTSLDGKLYFFVIESGTFQVSQDKSVYTVDNEVSSEVHSQPNSLEKRDISSPEWTHEVLTDHGCFGDVTLMHRHKACPCVITASTDGVLWKIDRSSFRNSMIVLRTSQLKAIENALKQCDIFKSFLNKEQLELLAEGVEVTKYHQNDEIIKNKNTIGFYFVISGLVCKHFCVDDNQYHLSKILSEGVYFGELALFEPLSSLDNNKIQVEFSVTAHTPTVQIGHISEHTFARIIDQTTRNNIKQFLYQPPK</sequence>
<dbReference type="Proteomes" id="UP000023152">
    <property type="component" value="Unassembled WGS sequence"/>
</dbReference>
<dbReference type="GO" id="GO:0004862">
    <property type="term" value="F:cAMP-dependent protein kinase inhibitor activity"/>
    <property type="evidence" value="ECO:0007669"/>
    <property type="project" value="TreeGrafter"/>
</dbReference>
<reference evidence="2 3" key="1">
    <citation type="journal article" date="2013" name="Curr. Biol.">
        <title>The Genome of the Foraminiferan Reticulomyxa filosa.</title>
        <authorList>
            <person name="Glockner G."/>
            <person name="Hulsmann N."/>
            <person name="Schleicher M."/>
            <person name="Noegel A.A."/>
            <person name="Eichinger L."/>
            <person name="Gallinger C."/>
            <person name="Pawlowski J."/>
            <person name="Sierra R."/>
            <person name="Euteneuer U."/>
            <person name="Pillet L."/>
            <person name="Moustafa A."/>
            <person name="Platzer M."/>
            <person name="Groth M."/>
            <person name="Szafranski K."/>
            <person name="Schliwa M."/>
        </authorList>
    </citation>
    <scope>NUCLEOTIDE SEQUENCE [LARGE SCALE GENOMIC DNA]</scope>
</reference>
<comment type="caution">
    <text evidence="2">The sequence shown here is derived from an EMBL/GenBank/DDBJ whole genome shotgun (WGS) entry which is preliminary data.</text>
</comment>
<dbReference type="InterPro" id="IPR050503">
    <property type="entry name" value="cAMP-dep_PK_reg_su-like"/>
</dbReference>
<dbReference type="InterPro" id="IPR000595">
    <property type="entry name" value="cNMP-bd_dom"/>
</dbReference>
<dbReference type="GO" id="GO:0030552">
    <property type="term" value="F:cAMP binding"/>
    <property type="evidence" value="ECO:0007669"/>
    <property type="project" value="TreeGrafter"/>
</dbReference>
<dbReference type="CDD" id="cd00038">
    <property type="entry name" value="CAP_ED"/>
    <property type="match status" value="2"/>
</dbReference>
<evidence type="ECO:0000313" key="3">
    <source>
        <dbReference type="Proteomes" id="UP000023152"/>
    </source>
</evidence>
<feature type="domain" description="Cyclic nucleotide-binding" evidence="1">
    <location>
        <begin position="256"/>
        <end position="367"/>
    </location>
</feature>
<dbReference type="OrthoDB" id="417078at2759"/>
<accession>X6M1U1</accession>
<feature type="domain" description="Cyclic nucleotide-binding" evidence="1">
    <location>
        <begin position="107"/>
        <end position="252"/>
    </location>
</feature>
<dbReference type="InterPro" id="IPR018490">
    <property type="entry name" value="cNMP-bd_dom_sf"/>
</dbReference>
<gene>
    <name evidence="2" type="ORF">RFI_30459</name>
</gene>
<name>X6M1U1_RETFI</name>
<dbReference type="EMBL" id="ASPP01026666">
    <property type="protein sequence ID" value="ETO06935.1"/>
    <property type="molecule type" value="Genomic_DNA"/>
</dbReference>
<evidence type="ECO:0000313" key="2">
    <source>
        <dbReference type="EMBL" id="ETO06935.1"/>
    </source>
</evidence>
<dbReference type="GO" id="GO:0034236">
    <property type="term" value="F:protein kinase A catalytic subunit binding"/>
    <property type="evidence" value="ECO:0007669"/>
    <property type="project" value="TreeGrafter"/>
</dbReference>
<dbReference type="SUPFAM" id="SSF51206">
    <property type="entry name" value="cAMP-binding domain-like"/>
    <property type="match status" value="2"/>
</dbReference>
<dbReference type="PANTHER" id="PTHR11635">
    <property type="entry name" value="CAMP-DEPENDENT PROTEIN KINASE REGULATORY CHAIN"/>
    <property type="match status" value="1"/>
</dbReference>
<protein>
    <recommendedName>
        <fullName evidence="1">Cyclic nucleotide-binding domain-containing protein</fullName>
    </recommendedName>
</protein>
<dbReference type="Gene3D" id="2.60.120.10">
    <property type="entry name" value="Jelly Rolls"/>
    <property type="match status" value="2"/>
</dbReference>
<proteinExistence type="predicted"/>
<keyword evidence="3" id="KW-1185">Reference proteome</keyword>
<dbReference type="GO" id="GO:0005952">
    <property type="term" value="C:cAMP-dependent protein kinase complex"/>
    <property type="evidence" value="ECO:0007669"/>
    <property type="project" value="InterPro"/>
</dbReference>
<dbReference type="AlphaFoldDB" id="X6M1U1"/>
<organism evidence="2 3">
    <name type="scientific">Reticulomyxa filosa</name>
    <dbReference type="NCBI Taxonomy" id="46433"/>
    <lineage>
        <taxon>Eukaryota</taxon>
        <taxon>Sar</taxon>
        <taxon>Rhizaria</taxon>
        <taxon>Retaria</taxon>
        <taxon>Foraminifera</taxon>
        <taxon>Monothalamids</taxon>
        <taxon>Reticulomyxidae</taxon>
        <taxon>Reticulomyxa</taxon>
    </lineage>
</organism>
<evidence type="ECO:0000259" key="1">
    <source>
        <dbReference type="PROSITE" id="PS50042"/>
    </source>
</evidence>
<dbReference type="PROSITE" id="PS50042">
    <property type="entry name" value="CNMP_BINDING_3"/>
    <property type="match status" value="2"/>
</dbReference>
<dbReference type="GO" id="GO:0005829">
    <property type="term" value="C:cytosol"/>
    <property type="evidence" value="ECO:0007669"/>
    <property type="project" value="TreeGrafter"/>
</dbReference>
<dbReference type="InterPro" id="IPR014710">
    <property type="entry name" value="RmlC-like_jellyroll"/>
</dbReference>